<evidence type="ECO:0000313" key="2">
    <source>
        <dbReference type="EMBL" id="CAB4759937.1"/>
    </source>
</evidence>
<name>A0A6J6RE38_9ZZZZ</name>
<proteinExistence type="predicted"/>
<protein>
    <submittedName>
        <fullName evidence="1">Unannotated protein</fullName>
    </submittedName>
</protein>
<dbReference type="EMBL" id="CAEZYY010000022">
    <property type="protein sequence ID" value="CAB4759937.1"/>
    <property type="molecule type" value="Genomic_DNA"/>
</dbReference>
<evidence type="ECO:0000313" key="1">
    <source>
        <dbReference type="EMBL" id="CAB4719648.1"/>
    </source>
</evidence>
<dbReference type="AlphaFoldDB" id="A0A6J6RE38"/>
<dbReference type="EMBL" id="CAEZXX010000126">
    <property type="protein sequence ID" value="CAB4719648.1"/>
    <property type="molecule type" value="Genomic_DNA"/>
</dbReference>
<organism evidence="1">
    <name type="scientific">freshwater metagenome</name>
    <dbReference type="NCBI Taxonomy" id="449393"/>
    <lineage>
        <taxon>unclassified sequences</taxon>
        <taxon>metagenomes</taxon>
        <taxon>ecological metagenomes</taxon>
    </lineage>
</organism>
<dbReference type="EMBL" id="CAFBQP010000075">
    <property type="protein sequence ID" value="CAB5066401.1"/>
    <property type="molecule type" value="Genomic_DNA"/>
</dbReference>
<sequence length="53" mass="5805">MSAVSMKVMPASAAVSMIETEVSSSHWYPKVIVPRHSGDTLRPVLPKRTCFMG</sequence>
<accession>A0A6J6RE38</accession>
<reference evidence="1" key="1">
    <citation type="submission" date="2020-05" db="EMBL/GenBank/DDBJ databases">
        <authorList>
            <person name="Chiriac C."/>
            <person name="Salcher M."/>
            <person name="Ghai R."/>
            <person name="Kavagutti S V."/>
        </authorList>
    </citation>
    <scope>NUCLEOTIDE SEQUENCE</scope>
</reference>
<gene>
    <name evidence="1" type="ORF">UFOPK2602_01644</name>
    <name evidence="2" type="ORF">UFOPK2806_01580</name>
    <name evidence="3" type="ORF">UFOPK4306_01809</name>
</gene>
<evidence type="ECO:0000313" key="3">
    <source>
        <dbReference type="EMBL" id="CAB5066401.1"/>
    </source>
</evidence>